<keyword evidence="6" id="KW-0624">Polysaccharide degradation</keyword>
<dbReference type="Gene3D" id="3.10.50.10">
    <property type="match status" value="1"/>
</dbReference>
<evidence type="ECO:0000256" key="9">
    <source>
        <dbReference type="SAM" id="SignalP"/>
    </source>
</evidence>
<keyword evidence="3" id="KW-0146">Chitin degradation</keyword>
<comment type="caution">
    <text evidence="11">The sequence shown here is derived from an EMBL/GenBank/DDBJ whole genome shotgun (WGS) entry which is preliminary data.</text>
</comment>
<dbReference type="PROSITE" id="PS51910">
    <property type="entry name" value="GH18_2"/>
    <property type="match status" value="1"/>
</dbReference>
<evidence type="ECO:0000256" key="2">
    <source>
        <dbReference type="ARBA" id="ARBA00022801"/>
    </source>
</evidence>
<reference evidence="11 12" key="1">
    <citation type="journal article" date="2020" name="ISME J.">
        <title>Uncovering the hidden diversity of litter-decomposition mechanisms in mushroom-forming fungi.</title>
        <authorList>
            <person name="Floudas D."/>
            <person name="Bentzer J."/>
            <person name="Ahren D."/>
            <person name="Johansson T."/>
            <person name="Persson P."/>
            <person name="Tunlid A."/>
        </authorList>
    </citation>
    <scope>NUCLEOTIDE SEQUENCE [LARGE SCALE GENOMIC DNA]</scope>
    <source>
        <strain evidence="11 12">CBS 146.42</strain>
    </source>
</reference>
<dbReference type="GO" id="GO:0008061">
    <property type="term" value="F:chitin binding"/>
    <property type="evidence" value="ECO:0007669"/>
    <property type="project" value="InterPro"/>
</dbReference>
<dbReference type="PANTHER" id="PTHR11177:SF392">
    <property type="entry name" value="HAP41P"/>
    <property type="match status" value="1"/>
</dbReference>
<feature type="signal peptide" evidence="9">
    <location>
        <begin position="1"/>
        <end position="21"/>
    </location>
</feature>
<dbReference type="GO" id="GO:0006032">
    <property type="term" value="P:chitin catabolic process"/>
    <property type="evidence" value="ECO:0007669"/>
    <property type="project" value="UniProtKB-KW"/>
</dbReference>
<comment type="similarity">
    <text evidence="8">Belongs to the glycosyl hydrolase 18 family.</text>
</comment>
<evidence type="ECO:0000313" key="12">
    <source>
        <dbReference type="Proteomes" id="UP000559027"/>
    </source>
</evidence>
<evidence type="ECO:0000256" key="8">
    <source>
        <dbReference type="RuleBase" id="RU004453"/>
    </source>
</evidence>
<comment type="catalytic activity">
    <reaction evidence="1">
        <text>Random endo-hydrolysis of N-acetyl-beta-D-glucosaminide (1-&gt;4)-beta-linkages in chitin and chitodextrins.</text>
        <dbReference type="EC" id="3.2.1.14"/>
    </reaction>
</comment>
<gene>
    <name evidence="11" type="ORF">D9756_000212</name>
</gene>
<dbReference type="SUPFAM" id="SSF51445">
    <property type="entry name" value="(Trans)glycosidases"/>
    <property type="match status" value="1"/>
</dbReference>
<dbReference type="SUPFAM" id="SSF54556">
    <property type="entry name" value="Chitinase insertion domain"/>
    <property type="match status" value="1"/>
</dbReference>
<dbReference type="InterPro" id="IPR017853">
    <property type="entry name" value="GH"/>
</dbReference>
<dbReference type="OrthoDB" id="73875at2759"/>
<evidence type="ECO:0000256" key="6">
    <source>
        <dbReference type="ARBA" id="ARBA00023326"/>
    </source>
</evidence>
<evidence type="ECO:0000256" key="5">
    <source>
        <dbReference type="ARBA" id="ARBA00023295"/>
    </source>
</evidence>
<dbReference type="SMART" id="SM00636">
    <property type="entry name" value="Glyco_18"/>
    <property type="match status" value="1"/>
</dbReference>
<dbReference type="EMBL" id="JAACJO010000001">
    <property type="protein sequence ID" value="KAF5363900.1"/>
    <property type="molecule type" value="Genomic_DNA"/>
</dbReference>
<keyword evidence="5 7" id="KW-0326">Glycosidase</keyword>
<dbReference type="AlphaFoldDB" id="A0A8H5GFP7"/>
<dbReference type="InterPro" id="IPR001579">
    <property type="entry name" value="Glyco_hydro_18_chit_AS"/>
</dbReference>
<dbReference type="GO" id="GO:0005576">
    <property type="term" value="C:extracellular region"/>
    <property type="evidence" value="ECO:0007669"/>
    <property type="project" value="TreeGrafter"/>
</dbReference>
<dbReference type="Gene3D" id="3.20.20.80">
    <property type="entry name" value="Glycosidases"/>
    <property type="match status" value="1"/>
</dbReference>
<dbReference type="PANTHER" id="PTHR11177">
    <property type="entry name" value="CHITINASE"/>
    <property type="match status" value="1"/>
</dbReference>
<dbReference type="Pfam" id="PF00704">
    <property type="entry name" value="Glyco_hydro_18"/>
    <property type="match status" value="1"/>
</dbReference>
<evidence type="ECO:0000256" key="7">
    <source>
        <dbReference type="RuleBase" id="RU000489"/>
    </source>
</evidence>
<feature type="chain" id="PRO_5034517479" description="GH18 domain-containing protein" evidence="9">
    <location>
        <begin position="22"/>
        <end position="428"/>
    </location>
</feature>
<dbReference type="Proteomes" id="UP000559027">
    <property type="component" value="Unassembled WGS sequence"/>
</dbReference>
<keyword evidence="2 7" id="KW-0378">Hydrolase</keyword>
<evidence type="ECO:0000256" key="3">
    <source>
        <dbReference type="ARBA" id="ARBA00023024"/>
    </source>
</evidence>
<dbReference type="PROSITE" id="PS01095">
    <property type="entry name" value="GH18_1"/>
    <property type="match status" value="1"/>
</dbReference>
<evidence type="ECO:0000256" key="4">
    <source>
        <dbReference type="ARBA" id="ARBA00023277"/>
    </source>
</evidence>
<sequence>MISLSKTLCFGILTLSAAVKAQVDVDIDVSLGDYEPAARSHSKVAVSWYAGFHANKGFPLSKVSWNKFTHLTYSFAETTPDVQLLTFNGSSPEVVPQFVSQAKKHGVKALVSVGGWTGSRFFSSNVATAENRTAFVKTLTNLARRYKLDGLDFDWEYPGRQGIGCNTISPSDSANFLALLQELRQDPLGAKLTLTAAASITPFAGPDGNPMADVSAFAKVLDWIAIMNYDIWGPWSPTVGPNAPLDDSCAAAENRVGSGVSAVNSWHAAGIPLNQIVLGVPAYGHSFRVNKSDALVNGTQTLAPHPKFDATNRPVGDAWDDAAGPDECGAAQLPGGTMDFWALVEQGYLNRDGSFANGVPHSYDQCSQTPYVYNGTTEVMISFDNAQSFTAKGKFIQSQGLKGFSMWEAGGDYNNILVNSIRNAIGSY</sequence>
<keyword evidence="9" id="KW-0732">Signal</keyword>
<feature type="domain" description="GH18" evidence="10">
    <location>
        <begin position="42"/>
        <end position="428"/>
    </location>
</feature>
<accession>A0A8H5GFP7</accession>
<name>A0A8H5GFP7_9AGAR</name>
<evidence type="ECO:0000259" key="10">
    <source>
        <dbReference type="PROSITE" id="PS51910"/>
    </source>
</evidence>
<dbReference type="InterPro" id="IPR050314">
    <property type="entry name" value="Glycosyl_Hydrlase_18"/>
</dbReference>
<keyword evidence="12" id="KW-1185">Reference proteome</keyword>
<dbReference type="InterPro" id="IPR029070">
    <property type="entry name" value="Chitinase_insertion_sf"/>
</dbReference>
<evidence type="ECO:0000256" key="1">
    <source>
        <dbReference type="ARBA" id="ARBA00000822"/>
    </source>
</evidence>
<dbReference type="InterPro" id="IPR011583">
    <property type="entry name" value="Chitinase_II/V-like_cat"/>
</dbReference>
<dbReference type="InterPro" id="IPR001223">
    <property type="entry name" value="Glyco_hydro18_cat"/>
</dbReference>
<evidence type="ECO:0000313" key="11">
    <source>
        <dbReference type="EMBL" id="KAF5363900.1"/>
    </source>
</evidence>
<proteinExistence type="inferred from homology"/>
<dbReference type="GO" id="GO:0008843">
    <property type="term" value="F:endochitinase activity"/>
    <property type="evidence" value="ECO:0007669"/>
    <property type="project" value="UniProtKB-EC"/>
</dbReference>
<keyword evidence="4" id="KW-0119">Carbohydrate metabolism</keyword>
<protein>
    <recommendedName>
        <fullName evidence="10">GH18 domain-containing protein</fullName>
    </recommendedName>
</protein>
<organism evidence="11 12">
    <name type="scientific">Leucocoprinus leucothites</name>
    <dbReference type="NCBI Taxonomy" id="201217"/>
    <lineage>
        <taxon>Eukaryota</taxon>
        <taxon>Fungi</taxon>
        <taxon>Dikarya</taxon>
        <taxon>Basidiomycota</taxon>
        <taxon>Agaricomycotina</taxon>
        <taxon>Agaricomycetes</taxon>
        <taxon>Agaricomycetidae</taxon>
        <taxon>Agaricales</taxon>
        <taxon>Agaricineae</taxon>
        <taxon>Agaricaceae</taxon>
        <taxon>Leucocoprinus</taxon>
    </lineage>
</organism>
<dbReference type="GO" id="GO:0000272">
    <property type="term" value="P:polysaccharide catabolic process"/>
    <property type="evidence" value="ECO:0007669"/>
    <property type="project" value="UniProtKB-KW"/>
</dbReference>